<feature type="chain" id="PRO_5046002187" evidence="1">
    <location>
        <begin position="19"/>
        <end position="197"/>
    </location>
</feature>
<feature type="domain" description="SGNH hydrolase-type esterase" evidence="2">
    <location>
        <begin position="33"/>
        <end position="184"/>
    </location>
</feature>
<sequence>MIRITLLMFMLTCLYGCGGNNTVQISPYANIVAFGDSLTQGVGVDKSNSYPAKLASELGIEVINSGISGQTSSQGLARLNNVLTTHTPSLIIICYGGNDVLQNKSETQLEANLRQMIVRSKQHGAQVMLVAVPQFGLLLSPMPVYKKLADEYDLVLIEDTLPDLLGDASKKSDRVHLNAQGYALLASEIAKHIEITN</sequence>
<name>A0ABU8EYD7_9GAMM</name>
<dbReference type="Gene3D" id="3.40.50.1110">
    <property type="entry name" value="SGNH hydrolase"/>
    <property type="match status" value="1"/>
</dbReference>
<gene>
    <name evidence="3" type="ORF">WAE96_20150</name>
</gene>
<dbReference type="Pfam" id="PF13472">
    <property type="entry name" value="Lipase_GDSL_2"/>
    <property type="match status" value="1"/>
</dbReference>
<evidence type="ECO:0000256" key="1">
    <source>
        <dbReference type="SAM" id="SignalP"/>
    </source>
</evidence>
<organism evidence="3 4">
    <name type="scientific">Pseudoalteromonas spongiae</name>
    <dbReference type="NCBI Taxonomy" id="298657"/>
    <lineage>
        <taxon>Bacteria</taxon>
        <taxon>Pseudomonadati</taxon>
        <taxon>Pseudomonadota</taxon>
        <taxon>Gammaproteobacteria</taxon>
        <taxon>Alteromonadales</taxon>
        <taxon>Pseudoalteromonadaceae</taxon>
        <taxon>Pseudoalteromonas</taxon>
    </lineage>
</organism>
<dbReference type="EMBL" id="JBAWKS010000002">
    <property type="protein sequence ID" value="MEI4552000.1"/>
    <property type="molecule type" value="Genomic_DNA"/>
</dbReference>
<accession>A0ABU8EYD7</accession>
<evidence type="ECO:0000259" key="2">
    <source>
        <dbReference type="Pfam" id="PF13472"/>
    </source>
</evidence>
<evidence type="ECO:0000313" key="4">
    <source>
        <dbReference type="Proteomes" id="UP001382455"/>
    </source>
</evidence>
<dbReference type="InterPro" id="IPR051532">
    <property type="entry name" value="Ester_Hydrolysis_Enzymes"/>
</dbReference>
<dbReference type="InterPro" id="IPR013830">
    <property type="entry name" value="SGNH_hydro"/>
</dbReference>
<reference evidence="3 4" key="1">
    <citation type="submission" date="2023-12" db="EMBL/GenBank/DDBJ databases">
        <title>Friends and Foes: Symbiotic and Algicidal bacterial influence on Karenia brevis blooms.</title>
        <authorList>
            <person name="Fei C."/>
            <person name="Mohamed A.R."/>
            <person name="Booker A."/>
            <person name="Arshad M."/>
            <person name="Klass S."/>
            <person name="Ahn S."/>
            <person name="Gilbert P.M."/>
            <person name="Heil C.A."/>
            <person name="Martinez J.M."/>
            <person name="Amin S.A."/>
        </authorList>
    </citation>
    <scope>NUCLEOTIDE SEQUENCE [LARGE SCALE GENOMIC DNA]</scope>
    <source>
        <strain evidence="3 4">CE15</strain>
    </source>
</reference>
<feature type="signal peptide" evidence="1">
    <location>
        <begin position="1"/>
        <end position="18"/>
    </location>
</feature>
<dbReference type="RefSeq" id="WP_336436874.1">
    <property type="nucleotide sequence ID" value="NZ_JBAWKS010000002.1"/>
</dbReference>
<dbReference type="CDD" id="cd01822">
    <property type="entry name" value="Lysophospholipase_L1_like"/>
    <property type="match status" value="1"/>
</dbReference>
<dbReference type="PANTHER" id="PTHR30383:SF5">
    <property type="entry name" value="SGNH HYDROLASE-TYPE ESTERASE DOMAIN-CONTAINING PROTEIN"/>
    <property type="match status" value="1"/>
</dbReference>
<dbReference type="PANTHER" id="PTHR30383">
    <property type="entry name" value="THIOESTERASE 1/PROTEASE 1/LYSOPHOSPHOLIPASE L1"/>
    <property type="match status" value="1"/>
</dbReference>
<evidence type="ECO:0000313" key="3">
    <source>
        <dbReference type="EMBL" id="MEI4552000.1"/>
    </source>
</evidence>
<comment type="caution">
    <text evidence="3">The sequence shown here is derived from an EMBL/GenBank/DDBJ whole genome shotgun (WGS) entry which is preliminary data.</text>
</comment>
<dbReference type="InterPro" id="IPR036514">
    <property type="entry name" value="SGNH_hydro_sf"/>
</dbReference>
<keyword evidence="4" id="KW-1185">Reference proteome</keyword>
<dbReference type="Proteomes" id="UP001382455">
    <property type="component" value="Unassembled WGS sequence"/>
</dbReference>
<keyword evidence="1" id="KW-0732">Signal</keyword>
<protein>
    <submittedName>
        <fullName evidence="3">Arylesterase</fullName>
    </submittedName>
</protein>
<proteinExistence type="predicted"/>
<dbReference type="SUPFAM" id="SSF52266">
    <property type="entry name" value="SGNH hydrolase"/>
    <property type="match status" value="1"/>
</dbReference>